<dbReference type="AlphaFoldDB" id="I8UAC8"/>
<dbReference type="RefSeq" id="WP_007203827.1">
    <property type="nucleotide sequence ID" value="NZ_AKKV01000046.1"/>
</dbReference>
<dbReference type="PATRIC" id="fig|1196324.3.peg.3827"/>
<feature type="transmembrane region" description="Helical" evidence="1">
    <location>
        <begin position="223"/>
        <end position="252"/>
    </location>
</feature>
<accession>I8UAC8</accession>
<comment type="caution">
    <text evidence="2">The sequence shown here is derived from an EMBL/GenBank/DDBJ whole genome shotgun (WGS) entry which is preliminary data.</text>
</comment>
<name>I8UAC8_9BACL</name>
<feature type="transmembrane region" description="Helical" evidence="1">
    <location>
        <begin position="151"/>
        <end position="175"/>
    </location>
</feature>
<keyword evidence="1" id="KW-0812">Transmembrane</keyword>
<feature type="transmembrane region" description="Helical" evidence="1">
    <location>
        <begin position="196"/>
        <end position="217"/>
    </location>
</feature>
<keyword evidence="3" id="KW-1185">Reference proteome</keyword>
<sequence length="258" mass="28645">MKSIRDLFQALKAAPLLFVVPLVSGGIMSGIYFCFVIIGFIIAAIAGFSARVSYSETYQPHVEIGIGAIFIIGFLYVVVVTTMSAFFSGGLFTVSRNALVEGKIKISQLFSGGAKYFWKMVVFDGILTFFGAVILALYYTFNFIQNDVFRVVVMILLYIILICLSLAFGLSKMGIIVHDLTIGESIKSAFRLQPRGYLHIFVVFLVNIVALLIILLFMSIPFILFTLLGFLILAAYGYFLSVTVCVWLVAVYRNYAKV</sequence>
<evidence type="ECO:0000313" key="2">
    <source>
        <dbReference type="EMBL" id="EIT83768.1"/>
    </source>
</evidence>
<evidence type="ECO:0000313" key="3">
    <source>
        <dbReference type="Proteomes" id="UP000004080"/>
    </source>
</evidence>
<evidence type="ECO:0000256" key="1">
    <source>
        <dbReference type="SAM" id="Phobius"/>
    </source>
</evidence>
<dbReference type="Proteomes" id="UP000004080">
    <property type="component" value="Unassembled WGS sequence"/>
</dbReference>
<keyword evidence="1" id="KW-0472">Membrane</keyword>
<organism evidence="2 3">
    <name type="scientific">Fictibacillus macauensis ZFHKF-1</name>
    <dbReference type="NCBI Taxonomy" id="1196324"/>
    <lineage>
        <taxon>Bacteria</taxon>
        <taxon>Bacillati</taxon>
        <taxon>Bacillota</taxon>
        <taxon>Bacilli</taxon>
        <taxon>Bacillales</taxon>
        <taxon>Fictibacillaceae</taxon>
        <taxon>Fictibacillus</taxon>
    </lineage>
</organism>
<feature type="transmembrane region" description="Helical" evidence="1">
    <location>
        <begin position="16"/>
        <end position="46"/>
    </location>
</feature>
<reference evidence="2 3" key="1">
    <citation type="journal article" date="2012" name="J. Bacteriol.">
        <title>Genome of Bacillus macauensis ZFHKF-1, a Long-Chain-Forming Bacterium.</title>
        <authorList>
            <person name="Cai L."/>
            <person name="Zhang T."/>
        </authorList>
    </citation>
    <scope>NUCLEOTIDE SEQUENCE [LARGE SCALE GENOMIC DNA]</scope>
    <source>
        <strain evidence="2 3">ZFHKF-1</strain>
    </source>
</reference>
<gene>
    <name evidence="2" type="ORF">A374_18801</name>
</gene>
<dbReference type="STRING" id="1196324.A374_18801"/>
<feature type="transmembrane region" description="Helical" evidence="1">
    <location>
        <begin position="66"/>
        <end position="95"/>
    </location>
</feature>
<proteinExistence type="predicted"/>
<protein>
    <submittedName>
        <fullName evidence="2">Uncharacterized protein</fullName>
    </submittedName>
</protein>
<feature type="transmembrane region" description="Helical" evidence="1">
    <location>
        <begin position="116"/>
        <end position="139"/>
    </location>
</feature>
<dbReference type="EMBL" id="AKKV01000046">
    <property type="protein sequence ID" value="EIT83768.1"/>
    <property type="molecule type" value="Genomic_DNA"/>
</dbReference>
<keyword evidence="1" id="KW-1133">Transmembrane helix</keyword>